<dbReference type="SUPFAM" id="SSF47384">
    <property type="entry name" value="Homodimeric domain of signal transducing histidine kinase"/>
    <property type="match status" value="1"/>
</dbReference>
<dbReference type="CDD" id="cd00075">
    <property type="entry name" value="HATPase"/>
    <property type="match status" value="1"/>
</dbReference>
<dbReference type="CDD" id="cd00082">
    <property type="entry name" value="HisKA"/>
    <property type="match status" value="1"/>
</dbReference>
<evidence type="ECO:0000259" key="13">
    <source>
        <dbReference type="PROSITE" id="PS50885"/>
    </source>
</evidence>
<proteinExistence type="predicted"/>
<dbReference type="Pfam" id="PF00512">
    <property type="entry name" value="HisKA"/>
    <property type="match status" value="1"/>
</dbReference>
<dbReference type="PANTHER" id="PTHR45436">
    <property type="entry name" value="SENSOR HISTIDINE KINASE YKOH"/>
    <property type="match status" value="1"/>
</dbReference>
<evidence type="ECO:0000256" key="7">
    <source>
        <dbReference type="ARBA" id="ARBA00022777"/>
    </source>
</evidence>
<evidence type="ECO:0000256" key="6">
    <source>
        <dbReference type="ARBA" id="ARBA00022692"/>
    </source>
</evidence>
<evidence type="ECO:0000256" key="9">
    <source>
        <dbReference type="ARBA" id="ARBA00023012"/>
    </source>
</evidence>
<dbReference type="GO" id="GO:0000155">
    <property type="term" value="F:phosphorelay sensor kinase activity"/>
    <property type="evidence" value="ECO:0007669"/>
    <property type="project" value="InterPro"/>
</dbReference>
<dbReference type="InterPro" id="IPR036097">
    <property type="entry name" value="HisK_dim/P_sf"/>
</dbReference>
<dbReference type="Gene3D" id="3.30.565.10">
    <property type="entry name" value="Histidine kinase-like ATPase, C-terminal domain"/>
    <property type="match status" value="1"/>
</dbReference>
<dbReference type="InterPro" id="IPR003594">
    <property type="entry name" value="HATPase_dom"/>
</dbReference>
<dbReference type="InterPro" id="IPR050428">
    <property type="entry name" value="TCS_sensor_his_kinase"/>
</dbReference>
<dbReference type="STRING" id="1194083.BN12_1050003"/>
<dbReference type="PROSITE" id="PS50109">
    <property type="entry name" value="HIS_KIN"/>
    <property type="match status" value="1"/>
</dbReference>
<protein>
    <recommendedName>
        <fullName evidence="3">histidine kinase</fullName>
        <ecNumber evidence="3">2.7.13.3</ecNumber>
    </recommendedName>
</protein>
<dbReference type="PRINTS" id="PR00344">
    <property type="entry name" value="BCTRLSENSOR"/>
</dbReference>
<dbReference type="InterPro" id="IPR005467">
    <property type="entry name" value="His_kinase_dom"/>
</dbReference>
<feature type="domain" description="Histidine kinase" evidence="12">
    <location>
        <begin position="249"/>
        <end position="456"/>
    </location>
</feature>
<feature type="domain" description="HAMP" evidence="13">
    <location>
        <begin position="188"/>
        <end position="241"/>
    </location>
</feature>
<evidence type="ECO:0000256" key="2">
    <source>
        <dbReference type="ARBA" id="ARBA00004236"/>
    </source>
</evidence>
<dbReference type="SMART" id="SM00387">
    <property type="entry name" value="HATPase_c"/>
    <property type="match status" value="1"/>
</dbReference>
<evidence type="ECO:0000259" key="12">
    <source>
        <dbReference type="PROSITE" id="PS50109"/>
    </source>
</evidence>
<dbReference type="SMART" id="SM00388">
    <property type="entry name" value="HisKA"/>
    <property type="match status" value="1"/>
</dbReference>
<dbReference type="EC" id="2.7.13.3" evidence="3"/>
<accession>A0A077LVS2</accession>
<dbReference type="Pfam" id="PF00672">
    <property type="entry name" value="HAMP"/>
    <property type="match status" value="1"/>
</dbReference>
<dbReference type="InterPro" id="IPR003660">
    <property type="entry name" value="HAMP_dom"/>
</dbReference>
<evidence type="ECO:0000256" key="4">
    <source>
        <dbReference type="ARBA" id="ARBA00022553"/>
    </source>
</evidence>
<name>A0A077LVS2_9MICO</name>
<evidence type="ECO:0000313" key="14">
    <source>
        <dbReference type="EMBL" id="CCH76089.1"/>
    </source>
</evidence>
<feature type="transmembrane region" description="Helical" evidence="11">
    <location>
        <begin position="16"/>
        <end position="37"/>
    </location>
</feature>
<evidence type="ECO:0000256" key="11">
    <source>
        <dbReference type="SAM" id="Phobius"/>
    </source>
</evidence>
<dbReference type="InterPro" id="IPR003661">
    <property type="entry name" value="HisK_dim/P_dom"/>
</dbReference>
<dbReference type="SMART" id="SM00304">
    <property type="entry name" value="HAMP"/>
    <property type="match status" value="1"/>
</dbReference>
<keyword evidence="4" id="KW-0597">Phosphoprotein</keyword>
<evidence type="ECO:0000256" key="10">
    <source>
        <dbReference type="ARBA" id="ARBA00023136"/>
    </source>
</evidence>
<dbReference type="CDD" id="cd06225">
    <property type="entry name" value="HAMP"/>
    <property type="match status" value="1"/>
</dbReference>
<keyword evidence="5 14" id="KW-0808">Transferase</keyword>
<comment type="caution">
    <text evidence="14">The sequence shown here is derived from an EMBL/GenBank/DDBJ whole genome shotgun (WGS) entry which is preliminary data.</text>
</comment>
<dbReference type="EMBL" id="CAJB01000008">
    <property type="protein sequence ID" value="CCH76089.1"/>
    <property type="molecule type" value="Genomic_DNA"/>
</dbReference>
<dbReference type="Gene3D" id="6.10.340.10">
    <property type="match status" value="1"/>
</dbReference>
<keyword evidence="6 11" id="KW-0812">Transmembrane</keyword>
<evidence type="ECO:0000256" key="5">
    <source>
        <dbReference type="ARBA" id="ARBA00022679"/>
    </source>
</evidence>
<dbReference type="InterPro" id="IPR036890">
    <property type="entry name" value="HATPase_C_sf"/>
</dbReference>
<evidence type="ECO:0000256" key="3">
    <source>
        <dbReference type="ARBA" id="ARBA00012438"/>
    </source>
</evidence>
<keyword evidence="15" id="KW-1185">Reference proteome</keyword>
<organism evidence="14 15">
    <name type="scientific">Nostocoides japonicum T1-X7</name>
    <dbReference type="NCBI Taxonomy" id="1194083"/>
    <lineage>
        <taxon>Bacteria</taxon>
        <taxon>Bacillati</taxon>
        <taxon>Actinomycetota</taxon>
        <taxon>Actinomycetes</taxon>
        <taxon>Micrococcales</taxon>
        <taxon>Intrasporangiaceae</taxon>
        <taxon>Nostocoides</taxon>
    </lineage>
</organism>
<dbReference type="Gene3D" id="1.10.287.130">
    <property type="match status" value="1"/>
</dbReference>
<keyword evidence="7" id="KW-0418">Kinase</keyword>
<keyword evidence="10 11" id="KW-0472">Membrane</keyword>
<evidence type="ECO:0000313" key="15">
    <source>
        <dbReference type="Proteomes" id="UP000035721"/>
    </source>
</evidence>
<dbReference type="GO" id="GO:0005886">
    <property type="term" value="C:plasma membrane"/>
    <property type="evidence" value="ECO:0007669"/>
    <property type="project" value="UniProtKB-SubCell"/>
</dbReference>
<evidence type="ECO:0000256" key="1">
    <source>
        <dbReference type="ARBA" id="ARBA00000085"/>
    </source>
</evidence>
<dbReference type="OrthoDB" id="9786919at2"/>
<dbReference type="Proteomes" id="UP000035721">
    <property type="component" value="Unassembled WGS sequence"/>
</dbReference>
<dbReference type="SUPFAM" id="SSF55874">
    <property type="entry name" value="ATPase domain of HSP90 chaperone/DNA topoisomerase II/histidine kinase"/>
    <property type="match status" value="1"/>
</dbReference>
<dbReference type="AlphaFoldDB" id="A0A077LVS2"/>
<dbReference type="PANTHER" id="PTHR45436:SF5">
    <property type="entry name" value="SENSOR HISTIDINE KINASE TRCS"/>
    <property type="match status" value="1"/>
</dbReference>
<keyword evidence="8 11" id="KW-1133">Transmembrane helix</keyword>
<dbReference type="InterPro" id="IPR004358">
    <property type="entry name" value="Sig_transdc_His_kin-like_C"/>
</dbReference>
<sequence length="468" mass="50114">MRGLPRLGTWTIHRRIVVMTAVTLGLALALGVAAFALSLDRILYAASQDAARGKASQVAESIRTRRSTPTEAVEATVSRGAIIQVLDPSGAVVTSSEVSLRDRPIARPASPRGTVDQFQSASLPGEVGEPHAVVTEAVSDSAGTAYTVAVAVPLEVESDTVKTATVLLSVGSLLMWVLIVVMVSRGVRRALAPVESIRADVDRITQVRGVGRVTQPRTDDEIARLARTMNHMLDRLARADAATRRFVSDASHELRSPIATIRASMEIDPGRAPGAREDRDAVVLAETLRMQRLVDDLLTLAKADDRAPLVRADADLDELVVAEVRRLRTTGAVEVRAEIEPVRVTGDVARLAQLVRNLVDNACRYARSTVALSVVGDGAEGVVRVDNDGPPIPPEHRRAVFDRFTRLDESRARDAGGSGLGLAIVASIAEAHGGRVTALETDDGWCRFEVRLPRQQPPRPPAEPAPPG</sequence>
<reference evidence="14 15" key="1">
    <citation type="journal article" date="2013" name="ISME J.">
        <title>A metabolic model for members of the genus Tetrasphaera involved in enhanced biological phosphorus removal.</title>
        <authorList>
            <person name="Kristiansen R."/>
            <person name="Nguyen H.T.T."/>
            <person name="Saunders A.M."/>
            <person name="Nielsen J.L."/>
            <person name="Wimmer R."/>
            <person name="Le V.Q."/>
            <person name="McIlroy S.J."/>
            <person name="Petrovski S."/>
            <person name="Seviour R.J."/>
            <person name="Calteau A."/>
            <person name="Nielsen K.L."/>
            <person name="Nielsen P.H."/>
        </authorList>
    </citation>
    <scope>NUCLEOTIDE SEQUENCE [LARGE SCALE GENOMIC DNA]</scope>
    <source>
        <strain evidence="14 15">T1-X7</strain>
    </source>
</reference>
<gene>
    <name evidence="14" type="ORF">BN12_1050003</name>
</gene>
<dbReference type="Pfam" id="PF02518">
    <property type="entry name" value="HATPase_c"/>
    <property type="match status" value="1"/>
</dbReference>
<keyword evidence="9" id="KW-0902">Two-component regulatory system</keyword>
<dbReference type="PROSITE" id="PS50885">
    <property type="entry name" value="HAMP"/>
    <property type="match status" value="1"/>
</dbReference>
<comment type="subcellular location">
    <subcellularLocation>
        <location evidence="2">Cell membrane</location>
    </subcellularLocation>
</comment>
<feature type="transmembrane region" description="Helical" evidence="11">
    <location>
        <begin position="164"/>
        <end position="183"/>
    </location>
</feature>
<dbReference type="RefSeq" id="WP_048552762.1">
    <property type="nucleotide sequence ID" value="NZ_HF570958.1"/>
</dbReference>
<evidence type="ECO:0000256" key="8">
    <source>
        <dbReference type="ARBA" id="ARBA00022989"/>
    </source>
</evidence>
<comment type="catalytic activity">
    <reaction evidence="1">
        <text>ATP + protein L-histidine = ADP + protein N-phospho-L-histidine.</text>
        <dbReference type="EC" id="2.7.13.3"/>
    </reaction>
</comment>